<keyword evidence="3" id="KW-1185">Reference proteome</keyword>
<protein>
    <recommendedName>
        <fullName evidence="1">DUF5667 domain-containing protein</fullName>
    </recommendedName>
</protein>
<organism evidence="2 3">
    <name type="scientific">Orenia metallireducens</name>
    <dbReference type="NCBI Taxonomy" id="1413210"/>
    <lineage>
        <taxon>Bacteria</taxon>
        <taxon>Bacillati</taxon>
        <taxon>Bacillota</taxon>
        <taxon>Clostridia</taxon>
        <taxon>Halanaerobiales</taxon>
        <taxon>Halobacteroidaceae</taxon>
        <taxon>Orenia</taxon>
    </lineage>
</organism>
<dbReference type="Pfam" id="PF18915">
    <property type="entry name" value="DUF5667"/>
    <property type="match status" value="1"/>
</dbReference>
<accession>A0A285F496</accession>
<evidence type="ECO:0000313" key="3">
    <source>
        <dbReference type="Proteomes" id="UP000219573"/>
    </source>
</evidence>
<dbReference type="RefSeq" id="WP_097016206.1">
    <property type="nucleotide sequence ID" value="NZ_OBDZ01000001.1"/>
</dbReference>
<evidence type="ECO:0000259" key="1">
    <source>
        <dbReference type="Pfam" id="PF18915"/>
    </source>
</evidence>
<proteinExistence type="predicted"/>
<dbReference type="InterPro" id="IPR043725">
    <property type="entry name" value="DUF5667"/>
</dbReference>
<dbReference type="EMBL" id="OBDZ01000001">
    <property type="protein sequence ID" value="SNY05873.1"/>
    <property type="molecule type" value="Genomic_DNA"/>
</dbReference>
<reference evidence="3" key="1">
    <citation type="submission" date="2017-09" db="EMBL/GenBank/DDBJ databases">
        <authorList>
            <person name="Varghese N."/>
            <person name="Submissions S."/>
        </authorList>
    </citation>
    <scope>NUCLEOTIDE SEQUENCE [LARGE SCALE GENOMIC DNA]</scope>
    <source>
        <strain evidence="3">MSL47</strain>
    </source>
</reference>
<gene>
    <name evidence="2" type="ORF">SAMN06265827_101165</name>
</gene>
<sequence length="150" mass="17372">MLKKTIIITLLFALITIPVLAKEEEPLPKKGLGPDSPFYFLDKTEESISYLFASKKDKVKLKFRNSYERLLEAKDLFKKDKDDEAKELFKEALNEFSEALRLSKEYVVDSEEFKGIKVEITNTIEELKDLIVENNLSIEALKEKVNGFFD</sequence>
<feature type="domain" description="DUF5667" evidence="1">
    <location>
        <begin position="33"/>
        <end position="123"/>
    </location>
</feature>
<name>A0A285F496_9FIRM</name>
<dbReference type="AlphaFoldDB" id="A0A285F496"/>
<dbReference type="Proteomes" id="UP000219573">
    <property type="component" value="Unassembled WGS sequence"/>
</dbReference>
<evidence type="ECO:0000313" key="2">
    <source>
        <dbReference type="EMBL" id="SNY05873.1"/>
    </source>
</evidence>